<dbReference type="EMBL" id="MPSB01000017">
    <property type="protein sequence ID" value="ONF95041.1"/>
    <property type="molecule type" value="Genomic_DNA"/>
</dbReference>
<name>A0A1V2EQT0_9SPHN</name>
<dbReference type="AlphaFoldDB" id="A0A1V2EQT0"/>
<evidence type="ECO:0000313" key="2">
    <source>
        <dbReference type="EMBL" id="ONF95041.1"/>
    </source>
</evidence>
<organism evidence="2 3">
    <name type="scientific">Sphingomonas jeddahensis</name>
    <dbReference type="NCBI Taxonomy" id="1915074"/>
    <lineage>
        <taxon>Bacteria</taxon>
        <taxon>Pseudomonadati</taxon>
        <taxon>Pseudomonadota</taxon>
        <taxon>Alphaproteobacteria</taxon>
        <taxon>Sphingomonadales</taxon>
        <taxon>Sphingomonadaceae</taxon>
        <taxon>Sphingomonas</taxon>
    </lineage>
</organism>
<protein>
    <submittedName>
        <fullName evidence="2">Uncharacterized protein</fullName>
    </submittedName>
</protein>
<gene>
    <name evidence="2" type="ORF">SPHI_27430</name>
</gene>
<evidence type="ECO:0000256" key="1">
    <source>
        <dbReference type="SAM" id="MobiDB-lite"/>
    </source>
</evidence>
<comment type="caution">
    <text evidence="2">The sequence shown here is derived from an EMBL/GenBank/DDBJ whole genome shotgun (WGS) entry which is preliminary data.</text>
</comment>
<keyword evidence="3" id="KW-1185">Reference proteome</keyword>
<proteinExistence type="predicted"/>
<accession>A0A1V2EQT0</accession>
<sequence>MAASGAAAAAKARAAATRAALPTRNVSFVPGPSSSHRSYRADTAMASSCICLRLRFGTGSPPVEPPAADRRTFARPIARCKRCSQVEETCLSGTGSCRHFGGRPADRPSRPAGTSGVQGGSAAGALSAQTAFTVRVPLACFCGVWKGPAEGGQHYDHCGSWVGARGVPPGEQLREQIDVLTSSLSLCPGSASDVRE</sequence>
<dbReference type="Proteomes" id="UP000188729">
    <property type="component" value="Unassembled WGS sequence"/>
</dbReference>
<feature type="region of interest" description="Disordered" evidence="1">
    <location>
        <begin position="101"/>
        <end position="121"/>
    </location>
</feature>
<reference evidence="2 3" key="1">
    <citation type="submission" date="2016-11" db="EMBL/GenBank/DDBJ databases">
        <title>Genome sequence of Sphingomonas jeddahensis G39.</title>
        <authorList>
            <person name="Poehlein A."/>
            <person name="Wuebbeler J.H."/>
            <person name="Steinbuechel A."/>
            <person name="Daniel R."/>
        </authorList>
    </citation>
    <scope>NUCLEOTIDE SEQUENCE [LARGE SCALE GENOMIC DNA]</scope>
    <source>
        <strain evidence="2 3">G39</strain>
    </source>
</reference>
<evidence type="ECO:0000313" key="3">
    <source>
        <dbReference type="Proteomes" id="UP000188729"/>
    </source>
</evidence>